<accession>A0A2H0V8U4</accession>
<name>A0A2H0V8U4_9BACT</name>
<evidence type="ECO:0000313" key="2">
    <source>
        <dbReference type="Proteomes" id="UP000229972"/>
    </source>
</evidence>
<organism evidence="1 2">
    <name type="scientific">Candidatus Falkowbacteria bacterium CG10_big_fil_rev_8_21_14_0_10_37_18</name>
    <dbReference type="NCBI Taxonomy" id="1974562"/>
    <lineage>
        <taxon>Bacteria</taxon>
        <taxon>Candidatus Falkowiibacteriota</taxon>
    </lineage>
</organism>
<sequence length="98" mass="12146">MDLKDVTEDLSNQYNYRIEQRLEEMMRTNPNYKNLDRHNRELILDLIKKYKEKIRKGIKPSRLTVREDKYYLHQNRIKLGLTYRDLEQINKLLESFKE</sequence>
<reference evidence="2" key="1">
    <citation type="submission" date="2017-09" db="EMBL/GenBank/DDBJ databases">
        <title>Depth-based differentiation of microbial function through sediment-hosted aquifers and enrichment of novel symbionts in the deep terrestrial subsurface.</title>
        <authorList>
            <person name="Probst A.J."/>
            <person name="Ladd B."/>
            <person name="Jarett J.K."/>
            <person name="Geller-Mcgrath D.E."/>
            <person name="Sieber C.M.K."/>
            <person name="Emerson J.B."/>
            <person name="Anantharaman K."/>
            <person name="Thomas B.C."/>
            <person name="Malmstrom R."/>
            <person name="Stieglmeier M."/>
            <person name="Klingl A."/>
            <person name="Woyke T."/>
            <person name="Ryan C.M."/>
            <person name="Banfield J.F."/>
        </authorList>
    </citation>
    <scope>NUCLEOTIDE SEQUENCE [LARGE SCALE GENOMIC DNA]</scope>
</reference>
<comment type="caution">
    <text evidence="1">The sequence shown here is derived from an EMBL/GenBank/DDBJ whole genome shotgun (WGS) entry which is preliminary data.</text>
</comment>
<proteinExistence type="predicted"/>
<dbReference type="Proteomes" id="UP000229972">
    <property type="component" value="Unassembled WGS sequence"/>
</dbReference>
<evidence type="ECO:0000313" key="1">
    <source>
        <dbReference type="EMBL" id="PIR95512.1"/>
    </source>
</evidence>
<protein>
    <submittedName>
        <fullName evidence="1">Uncharacterized protein</fullName>
    </submittedName>
</protein>
<dbReference type="AlphaFoldDB" id="A0A2H0V8U4"/>
<gene>
    <name evidence="1" type="ORF">COT93_01760</name>
</gene>
<dbReference type="EMBL" id="PFAL01000017">
    <property type="protein sequence ID" value="PIR95512.1"/>
    <property type="molecule type" value="Genomic_DNA"/>
</dbReference>